<name>A0A345P3P7_9GAMM</name>
<dbReference type="OrthoDB" id="9811036at2"/>
<keyword evidence="5 8" id="KW-1133">Transmembrane helix</keyword>
<dbReference type="Gene3D" id="3.40.30.10">
    <property type="entry name" value="Glutaredoxin"/>
    <property type="match status" value="1"/>
</dbReference>
<evidence type="ECO:0000256" key="2">
    <source>
        <dbReference type="ARBA" id="ARBA00022475"/>
    </source>
</evidence>
<evidence type="ECO:0000256" key="7">
    <source>
        <dbReference type="ARBA" id="ARBA00023284"/>
    </source>
</evidence>
<dbReference type="InterPro" id="IPR028250">
    <property type="entry name" value="DsbDN"/>
</dbReference>
<dbReference type="InterPro" id="IPR017937">
    <property type="entry name" value="Thioredoxin_CS"/>
</dbReference>
<evidence type="ECO:0000313" key="11">
    <source>
        <dbReference type="Proteomes" id="UP000253940"/>
    </source>
</evidence>
<dbReference type="PANTHER" id="PTHR32234">
    <property type="entry name" value="THIOL:DISULFIDE INTERCHANGE PROTEIN DSBD"/>
    <property type="match status" value="1"/>
</dbReference>
<dbReference type="InterPro" id="IPR036929">
    <property type="entry name" value="DsbDN_sf"/>
</dbReference>
<dbReference type="Pfam" id="PF02683">
    <property type="entry name" value="DsbD_TM"/>
    <property type="match status" value="1"/>
</dbReference>
<dbReference type="InterPro" id="IPR003834">
    <property type="entry name" value="Cyt_c_assmbl_TM_dom"/>
</dbReference>
<evidence type="ECO:0000256" key="4">
    <source>
        <dbReference type="ARBA" id="ARBA00022748"/>
    </source>
</evidence>
<dbReference type="Gene3D" id="2.60.40.1250">
    <property type="entry name" value="Thiol:disulfide interchange protein DsbD, N-terminal domain"/>
    <property type="match status" value="1"/>
</dbReference>
<keyword evidence="11" id="KW-1185">Reference proteome</keyword>
<keyword evidence="10" id="KW-0560">Oxidoreductase</keyword>
<keyword evidence="2" id="KW-1003">Cell membrane</keyword>
<dbReference type="GO" id="GO:0005886">
    <property type="term" value="C:plasma membrane"/>
    <property type="evidence" value="ECO:0007669"/>
    <property type="project" value="UniProtKB-SubCell"/>
</dbReference>
<keyword evidence="7" id="KW-0676">Redox-active center</keyword>
<feature type="transmembrane region" description="Helical" evidence="8">
    <location>
        <begin position="447"/>
        <end position="470"/>
    </location>
</feature>
<protein>
    <submittedName>
        <fullName evidence="10">Protein-disulfide reductase DsbD</fullName>
        <ecNumber evidence="10">1.8.1.8</ecNumber>
    </submittedName>
</protein>
<feature type="transmembrane region" description="Helical" evidence="8">
    <location>
        <begin position="410"/>
        <end position="435"/>
    </location>
</feature>
<feature type="transmembrane region" description="Helical" evidence="8">
    <location>
        <begin position="370"/>
        <end position="398"/>
    </location>
</feature>
<dbReference type="SUPFAM" id="SSF74863">
    <property type="entry name" value="Thiol:disulfide interchange protein DsbD, N-terminal domain (DsbD-alpha)"/>
    <property type="match status" value="1"/>
</dbReference>
<dbReference type="InterPro" id="IPR036249">
    <property type="entry name" value="Thioredoxin-like_sf"/>
</dbReference>
<evidence type="ECO:0000256" key="3">
    <source>
        <dbReference type="ARBA" id="ARBA00022692"/>
    </source>
</evidence>
<dbReference type="SUPFAM" id="SSF52833">
    <property type="entry name" value="Thioredoxin-like"/>
    <property type="match status" value="1"/>
</dbReference>
<evidence type="ECO:0000256" key="5">
    <source>
        <dbReference type="ARBA" id="ARBA00022989"/>
    </source>
</evidence>
<feature type="transmembrane region" description="Helical" evidence="8">
    <location>
        <begin position="500"/>
        <end position="523"/>
    </location>
</feature>
<sequence>MQRLKSSGELFRVKQQMDRDQYLECFVHSQTLYSARPSVFSNMQRMIYLLPLLVFSLFLGQQSQANVAFNNTSASSPVATDFGKKSLLDNAKIDSNSAIKSIGSPQKFIPADQAFKVLGEAKDGKLFLDFQVTPGYYLYQRRFAFTPESGSVKFQEASFNHPAQIKDDPEFGKVPVFHDDVSVTVPYTGSGKVVVRWQGCADAGLCYPPQDHEFTLPAAAINIPAPSSTAFSSNSLPLGAPILPAVNGGSGSKANPDVPLIEGRPDIRTNIEKSAGVQSILIPLPTPNSTSDTYAGVQSIASLAALRATKQQDNVDRDPVTSPVSVVAPTLPEPTTASAVAPTVGPTVAPTPVSQEETDPFGLSQHPLTALALLFVAGLGLAFTPCVLPMLPIVANLVARQHRRSMKHGLLLSGAYAVGIACCYAVLGAAIATFGQQFNLLGWLQNPVILIGFAIVFVVLALASFDVFTLRLPHSISTKLDSFGQREHSRFEWLKQGSVLGSWLTGFVSALVVSPCVSAPLAGVLLSVSTVGNPVLGAAALFMLGLGLGVPLMILGATEGRFLPKAGDWLNWVRQGFGLLLLGVALVLINRVYDNSYVLFLWAAVSMAFAVWFWRWAGRGRFIAQVFGVVVFAWGLIQLAGVAAGQSDPWHPLAGLKKQNAQVVAAQSTPVIHSLSELAVMQQKNPRLLVDLTADWCVSCRIMERELFSGQDIKGLSNWTRVKLDVTESNENSKAVLKSLNLFGPPVLIFYRDGQEIKRVVGETKQDELTEVLEKL</sequence>
<evidence type="ECO:0000256" key="1">
    <source>
        <dbReference type="ARBA" id="ARBA00004651"/>
    </source>
</evidence>
<evidence type="ECO:0000313" key="10">
    <source>
        <dbReference type="EMBL" id="AXI01906.1"/>
    </source>
</evidence>
<dbReference type="PANTHER" id="PTHR32234:SF0">
    <property type="entry name" value="THIOL:DISULFIDE INTERCHANGE PROTEIN DSBD"/>
    <property type="match status" value="1"/>
</dbReference>
<dbReference type="PROSITE" id="PS51352">
    <property type="entry name" value="THIOREDOXIN_2"/>
    <property type="match status" value="1"/>
</dbReference>
<dbReference type="InterPro" id="IPR013766">
    <property type="entry name" value="Thioredoxin_domain"/>
</dbReference>
<keyword evidence="3 8" id="KW-0812">Transmembrane</keyword>
<accession>A0A345P3P7</accession>
<comment type="subcellular location">
    <subcellularLocation>
        <location evidence="1">Cell membrane</location>
        <topology evidence="1">Multi-pass membrane protein</topology>
    </subcellularLocation>
</comment>
<dbReference type="Pfam" id="PF11412">
    <property type="entry name" value="DsbD_N"/>
    <property type="match status" value="1"/>
</dbReference>
<dbReference type="AlphaFoldDB" id="A0A345P3P7"/>
<keyword evidence="4" id="KW-0201">Cytochrome c-type biogenesis</keyword>
<feature type="transmembrane region" description="Helical" evidence="8">
    <location>
        <begin position="569"/>
        <end position="589"/>
    </location>
</feature>
<feature type="transmembrane region" description="Helical" evidence="8">
    <location>
        <begin position="626"/>
        <end position="644"/>
    </location>
</feature>
<dbReference type="Pfam" id="PF13899">
    <property type="entry name" value="Thioredoxin_7"/>
    <property type="match status" value="1"/>
</dbReference>
<feature type="domain" description="Thioredoxin" evidence="9">
    <location>
        <begin position="652"/>
        <end position="776"/>
    </location>
</feature>
<keyword evidence="6 8" id="KW-0472">Membrane</keyword>
<dbReference type="GO" id="GO:0045454">
    <property type="term" value="P:cell redox homeostasis"/>
    <property type="evidence" value="ECO:0007669"/>
    <property type="project" value="TreeGrafter"/>
</dbReference>
<feature type="transmembrane region" description="Helical" evidence="8">
    <location>
        <begin position="535"/>
        <end position="557"/>
    </location>
</feature>
<organism evidence="10 11">
    <name type="scientific">Aquirhabdus parva</name>
    <dbReference type="NCBI Taxonomy" id="2283318"/>
    <lineage>
        <taxon>Bacteria</taxon>
        <taxon>Pseudomonadati</taxon>
        <taxon>Pseudomonadota</taxon>
        <taxon>Gammaproteobacteria</taxon>
        <taxon>Moraxellales</taxon>
        <taxon>Moraxellaceae</taxon>
        <taxon>Aquirhabdus</taxon>
    </lineage>
</organism>
<dbReference type="GO" id="GO:0017004">
    <property type="term" value="P:cytochrome complex assembly"/>
    <property type="evidence" value="ECO:0007669"/>
    <property type="project" value="UniProtKB-KW"/>
</dbReference>
<dbReference type="Proteomes" id="UP000253940">
    <property type="component" value="Chromosome"/>
</dbReference>
<evidence type="ECO:0000256" key="6">
    <source>
        <dbReference type="ARBA" id="ARBA00023136"/>
    </source>
</evidence>
<dbReference type="KEGG" id="mbah:HYN46_02835"/>
<evidence type="ECO:0000259" key="9">
    <source>
        <dbReference type="PROSITE" id="PS51352"/>
    </source>
</evidence>
<dbReference type="EC" id="1.8.1.8" evidence="10"/>
<dbReference type="GO" id="GO:0047134">
    <property type="term" value="F:protein-disulfide reductase [NAD(P)H] activity"/>
    <property type="evidence" value="ECO:0007669"/>
    <property type="project" value="UniProtKB-EC"/>
</dbReference>
<evidence type="ECO:0000256" key="8">
    <source>
        <dbReference type="SAM" id="Phobius"/>
    </source>
</evidence>
<feature type="transmembrane region" description="Helical" evidence="8">
    <location>
        <begin position="595"/>
        <end position="614"/>
    </location>
</feature>
<proteinExistence type="predicted"/>
<dbReference type="EMBL" id="CP031222">
    <property type="protein sequence ID" value="AXI01906.1"/>
    <property type="molecule type" value="Genomic_DNA"/>
</dbReference>
<dbReference type="RefSeq" id="WP_114898016.1">
    <property type="nucleotide sequence ID" value="NZ_CP031222.1"/>
</dbReference>
<gene>
    <name evidence="10" type="ORF">HYN46_02835</name>
</gene>
<dbReference type="NCBIfam" id="NF001419">
    <property type="entry name" value="PRK00293.1"/>
    <property type="match status" value="1"/>
</dbReference>
<dbReference type="PROSITE" id="PS00194">
    <property type="entry name" value="THIOREDOXIN_1"/>
    <property type="match status" value="1"/>
</dbReference>
<reference evidence="10 11" key="1">
    <citation type="submission" date="2018-07" db="EMBL/GenBank/DDBJ databases">
        <title>Genome sequencing of Moraxellaceae gen. HYN0046.</title>
        <authorList>
            <person name="Kim M."/>
            <person name="Yi H."/>
        </authorList>
    </citation>
    <scope>NUCLEOTIDE SEQUENCE [LARGE SCALE GENOMIC DNA]</scope>
    <source>
        <strain evidence="10 11">HYN0046</strain>
    </source>
</reference>